<reference evidence="2" key="1">
    <citation type="journal article" date="2022" name="bioRxiv">
        <title>Sequencing and chromosome-scale assembly of the giantPleurodeles waltlgenome.</title>
        <authorList>
            <person name="Brown T."/>
            <person name="Elewa A."/>
            <person name="Iarovenko S."/>
            <person name="Subramanian E."/>
            <person name="Araus A.J."/>
            <person name="Petzold A."/>
            <person name="Susuki M."/>
            <person name="Suzuki K.-i.T."/>
            <person name="Hayashi T."/>
            <person name="Toyoda A."/>
            <person name="Oliveira C."/>
            <person name="Osipova E."/>
            <person name="Leigh N.D."/>
            <person name="Simon A."/>
            <person name="Yun M.H."/>
        </authorList>
    </citation>
    <scope>NUCLEOTIDE SEQUENCE</scope>
    <source>
        <strain evidence="2">20211129_DDA</strain>
        <tissue evidence="2">Liver</tissue>
    </source>
</reference>
<organism evidence="2 3">
    <name type="scientific">Pleurodeles waltl</name>
    <name type="common">Iberian ribbed newt</name>
    <dbReference type="NCBI Taxonomy" id="8319"/>
    <lineage>
        <taxon>Eukaryota</taxon>
        <taxon>Metazoa</taxon>
        <taxon>Chordata</taxon>
        <taxon>Craniata</taxon>
        <taxon>Vertebrata</taxon>
        <taxon>Euteleostomi</taxon>
        <taxon>Amphibia</taxon>
        <taxon>Batrachia</taxon>
        <taxon>Caudata</taxon>
        <taxon>Salamandroidea</taxon>
        <taxon>Salamandridae</taxon>
        <taxon>Pleurodelinae</taxon>
        <taxon>Pleurodeles</taxon>
    </lineage>
</organism>
<protein>
    <submittedName>
        <fullName evidence="2">Uncharacterized protein</fullName>
    </submittedName>
</protein>
<name>A0AAV7PFX0_PLEWA</name>
<proteinExistence type="predicted"/>
<gene>
    <name evidence="2" type="ORF">NDU88_005426</name>
</gene>
<feature type="region of interest" description="Disordered" evidence="1">
    <location>
        <begin position="128"/>
        <end position="156"/>
    </location>
</feature>
<dbReference type="Proteomes" id="UP001066276">
    <property type="component" value="Chromosome 7"/>
</dbReference>
<sequence length="156" mass="16927">MSPYHLHQMLNSEFRFEAAEATRDRCGAGFSSPAPQLAVSRANPVGCVDTLYVYVNEGPTAQQLPHWARSHRGPHGGTRDAMCLAQAESQSDPPVPAPENNPTCGVSPFQVSVFPTEGCARVEIRNRGTRDCPDTSRGNSKVKKETLTRFCSPGGR</sequence>
<evidence type="ECO:0000256" key="1">
    <source>
        <dbReference type="SAM" id="MobiDB-lite"/>
    </source>
</evidence>
<dbReference type="AlphaFoldDB" id="A0AAV7PFX0"/>
<evidence type="ECO:0000313" key="2">
    <source>
        <dbReference type="EMBL" id="KAJ1127020.1"/>
    </source>
</evidence>
<evidence type="ECO:0000313" key="3">
    <source>
        <dbReference type="Proteomes" id="UP001066276"/>
    </source>
</evidence>
<comment type="caution">
    <text evidence="2">The sequence shown here is derived from an EMBL/GenBank/DDBJ whole genome shotgun (WGS) entry which is preliminary data.</text>
</comment>
<dbReference type="EMBL" id="JANPWB010000011">
    <property type="protein sequence ID" value="KAJ1127020.1"/>
    <property type="molecule type" value="Genomic_DNA"/>
</dbReference>
<keyword evidence="3" id="KW-1185">Reference proteome</keyword>
<accession>A0AAV7PFX0</accession>